<reference evidence="1 2" key="1">
    <citation type="submission" date="2024-09" db="EMBL/GenBank/DDBJ databases">
        <authorList>
            <person name="Sun Q."/>
            <person name="Mori K."/>
        </authorList>
    </citation>
    <scope>NUCLEOTIDE SEQUENCE [LARGE SCALE GENOMIC DNA]</scope>
    <source>
        <strain evidence="1 2">JCM 3143</strain>
    </source>
</reference>
<evidence type="ECO:0000313" key="1">
    <source>
        <dbReference type="EMBL" id="MFB9629355.1"/>
    </source>
</evidence>
<dbReference type="EMBL" id="JBHMBW010000056">
    <property type="protein sequence ID" value="MFB9629355.1"/>
    <property type="molecule type" value="Genomic_DNA"/>
</dbReference>
<name>A0ABV5SCH1_9ACTN</name>
<protein>
    <submittedName>
        <fullName evidence="1">Uncharacterized protein</fullName>
    </submittedName>
</protein>
<gene>
    <name evidence="1" type="ORF">ACFFSA_40305</name>
</gene>
<dbReference type="Proteomes" id="UP001589532">
    <property type="component" value="Unassembled WGS sequence"/>
</dbReference>
<comment type="caution">
    <text evidence="1">The sequence shown here is derived from an EMBL/GenBank/DDBJ whole genome shotgun (WGS) entry which is preliminary data.</text>
</comment>
<sequence>MDDRLAKQGTEQVFRALEAELRGEDSELYPTRWIDVAAYDPAAQLWIVKGLDLLLRNAATAGPDFDGVRASSLLVDRAPERRFDPTISGERFTYEILTLSGWLETALPAGLTVPAAPALTRLGGIYRPPAAKPFDPDALTAALLPALTERLTEQRTWWADSAEADDPMWLADTARAVQAFVRDSTGLFTGACADGPLNEGFAYDQDVAGASARPDDDTSRLTFLRQQVHLLGRAELVSAGYDHTRMDEAEALDDLLRDWLTDDISLNDLVGDLLGHSPAHRNGPAGWIYLPERPPGAGWGPREAWRPYVYRLMMHELVHRLAHARYIEAVDMVADPQILAEGVVDLLTCEFLELSRSHPELGALVPEDGSVGYGASGQAAAQISDLVGPDNVKAAFFLGRVEFLGISL</sequence>
<proteinExistence type="predicted"/>
<keyword evidence="2" id="KW-1185">Reference proteome</keyword>
<evidence type="ECO:0000313" key="2">
    <source>
        <dbReference type="Proteomes" id="UP001589532"/>
    </source>
</evidence>
<accession>A0ABV5SCH1</accession>
<organism evidence="1 2">
    <name type="scientific">Nonomuraea helvata</name>
    <dbReference type="NCBI Taxonomy" id="37484"/>
    <lineage>
        <taxon>Bacteria</taxon>
        <taxon>Bacillati</taxon>
        <taxon>Actinomycetota</taxon>
        <taxon>Actinomycetes</taxon>
        <taxon>Streptosporangiales</taxon>
        <taxon>Streptosporangiaceae</taxon>
        <taxon>Nonomuraea</taxon>
    </lineage>
</organism>
<dbReference type="RefSeq" id="WP_344987378.1">
    <property type="nucleotide sequence ID" value="NZ_BAAAXV010000001.1"/>
</dbReference>